<proteinExistence type="inferred from homology"/>
<comment type="catalytic activity">
    <reaction evidence="5">
        <text>an aliphatic primary amide = an aliphatic nitrile + H2O</text>
        <dbReference type="Rhea" id="RHEA:12673"/>
        <dbReference type="ChEBI" id="CHEBI:15377"/>
        <dbReference type="ChEBI" id="CHEBI:65285"/>
        <dbReference type="ChEBI" id="CHEBI:80291"/>
        <dbReference type="EC" id="4.2.1.84"/>
    </reaction>
</comment>
<evidence type="ECO:0000256" key="3">
    <source>
        <dbReference type="ARBA" id="ARBA00022723"/>
    </source>
</evidence>
<feature type="domain" description="Nitrile hydratase alpha/Thiocyanate hydrolase gamma" evidence="6">
    <location>
        <begin position="14"/>
        <end position="196"/>
    </location>
</feature>
<dbReference type="SUPFAM" id="SSF56209">
    <property type="entry name" value="Nitrile hydratase alpha chain"/>
    <property type="match status" value="1"/>
</dbReference>
<keyword evidence="8" id="KW-1185">Reference proteome</keyword>
<dbReference type="Proteomes" id="UP001500280">
    <property type="component" value="Unassembled WGS sequence"/>
</dbReference>
<evidence type="ECO:0000313" key="7">
    <source>
        <dbReference type="EMBL" id="GAA1706608.1"/>
    </source>
</evidence>
<evidence type="ECO:0000256" key="5">
    <source>
        <dbReference type="ARBA" id="ARBA00044877"/>
    </source>
</evidence>
<dbReference type="EC" id="4.2.1.84" evidence="2"/>
<name>A0ABP4UMJ0_9ACTN</name>
<sequence>MGTDHGHHPAELSEAEARAKALESLLRERGLVAGDLIDRVIERYTTDIGPLNGARAVARAWVDDDYRARLLADATAALQELEIGGMQGEHMVAVPNTDTVHNVVVCTLCSCYPWPVLGLPPRWYKDAPYRSRVVREPRAVLNEFGTTLSDDVEVRVWDSSAELRYLVLPQRPAGTDDWTEEQLRELVTRDSMIGVTKAVGPHQATFGSDGAQT</sequence>
<keyword evidence="3" id="KW-0479">Metal-binding</keyword>
<evidence type="ECO:0000256" key="1">
    <source>
        <dbReference type="ARBA" id="ARBA00009363"/>
    </source>
</evidence>
<evidence type="ECO:0000256" key="4">
    <source>
        <dbReference type="ARBA" id="ARBA00023239"/>
    </source>
</evidence>
<dbReference type="InterPro" id="IPR036648">
    <property type="entry name" value="CN_Hdrase_a/SCN_Hdrase_g_sf"/>
</dbReference>
<keyword evidence="4" id="KW-0456">Lyase</keyword>
<dbReference type="Pfam" id="PF02979">
    <property type="entry name" value="NHase_alpha"/>
    <property type="match status" value="1"/>
</dbReference>
<dbReference type="NCBIfam" id="TIGR01323">
    <property type="entry name" value="nitrile_alph"/>
    <property type="match status" value="1"/>
</dbReference>
<accession>A0ABP4UMJ0</accession>
<dbReference type="InterPro" id="IPR023900">
    <property type="entry name" value="CN_Hdrtase_asu/SCN_Hdrlase_gsu"/>
</dbReference>
<dbReference type="RefSeq" id="WP_344159988.1">
    <property type="nucleotide sequence ID" value="NZ_BAAANF010000021.1"/>
</dbReference>
<dbReference type="InterPro" id="IPR004232">
    <property type="entry name" value="CN_Hdrtase_a/SCN_Hdrlase_g"/>
</dbReference>
<dbReference type="InterPro" id="IPR018141">
    <property type="entry name" value="Nitrile_hydratase_asu"/>
</dbReference>
<protein>
    <recommendedName>
        <fullName evidence="2">nitrile hydratase</fullName>
        <ecNumber evidence="2">4.2.1.84</ecNumber>
    </recommendedName>
</protein>
<evidence type="ECO:0000259" key="6">
    <source>
        <dbReference type="Pfam" id="PF02979"/>
    </source>
</evidence>
<dbReference type="EMBL" id="BAAANF010000021">
    <property type="protein sequence ID" value="GAA1706608.1"/>
    <property type="molecule type" value="Genomic_DNA"/>
</dbReference>
<evidence type="ECO:0000256" key="2">
    <source>
        <dbReference type="ARBA" id="ARBA00013079"/>
    </source>
</evidence>
<dbReference type="PIRSF" id="PIRSF001426">
    <property type="entry name" value="NHase_alpha"/>
    <property type="match status" value="1"/>
</dbReference>
<dbReference type="Gene3D" id="3.90.330.10">
    <property type="entry name" value="Nitrile hydratase alpha /Thiocyanate hydrolase gamma"/>
    <property type="match status" value="1"/>
</dbReference>
<reference evidence="8" key="1">
    <citation type="journal article" date="2019" name="Int. J. Syst. Evol. Microbiol.">
        <title>The Global Catalogue of Microorganisms (GCM) 10K type strain sequencing project: providing services to taxonomists for standard genome sequencing and annotation.</title>
        <authorList>
            <consortium name="The Broad Institute Genomics Platform"/>
            <consortium name="The Broad Institute Genome Sequencing Center for Infectious Disease"/>
            <person name="Wu L."/>
            <person name="Ma J."/>
        </authorList>
    </citation>
    <scope>NUCLEOTIDE SEQUENCE [LARGE SCALE GENOMIC DNA]</scope>
    <source>
        <strain evidence="8">JCM 14307</strain>
    </source>
</reference>
<organism evidence="7 8">
    <name type="scientific">Kribbella yunnanensis</name>
    <dbReference type="NCBI Taxonomy" id="190194"/>
    <lineage>
        <taxon>Bacteria</taxon>
        <taxon>Bacillati</taxon>
        <taxon>Actinomycetota</taxon>
        <taxon>Actinomycetes</taxon>
        <taxon>Propionibacteriales</taxon>
        <taxon>Kribbellaceae</taxon>
        <taxon>Kribbella</taxon>
    </lineage>
</organism>
<comment type="caution">
    <text evidence="7">The sequence shown here is derived from an EMBL/GenBank/DDBJ whole genome shotgun (WGS) entry which is preliminary data.</text>
</comment>
<evidence type="ECO:0000313" key="8">
    <source>
        <dbReference type="Proteomes" id="UP001500280"/>
    </source>
</evidence>
<comment type="similarity">
    <text evidence="1">Belongs to the nitrile hydratase subunit alpha family.</text>
</comment>
<gene>
    <name evidence="7" type="primary">nthA</name>
    <name evidence="7" type="ORF">GCM10009745_63080</name>
</gene>